<dbReference type="EMBL" id="MCOG01000113">
    <property type="protein sequence ID" value="ORY44611.1"/>
    <property type="molecule type" value="Genomic_DNA"/>
</dbReference>
<dbReference type="Pfam" id="PF08757">
    <property type="entry name" value="CotH"/>
    <property type="match status" value="1"/>
</dbReference>
<feature type="signal peptide" evidence="5">
    <location>
        <begin position="1"/>
        <end position="18"/>
    </location>
</feature>
<dbReference type="Gene3D" id="3.90.1220.10">
    <property type="entry name" value="Cellulose docking domain, dockering"/>
    <property type="match status" value="2"/>
</dbReference>
<accession>A0A1Y2CC33</accession>
<comment type="caution">
    <text evidence="7">The sequence shown here is derived from an EMBL/GenBank/DDBJ whole genome shotgun (WGS) entry which is preliminary data.</text>
</comment>
<dbReference type="Pfam" id="PF02013">
    <property type="entry name" value="CBM_10"/>
    <property type="match status" value="2"/>
</dbReference>
<gene>
    <name evidence="7" type="ORF">LY90DRAFT_384989</name>
</gene>
<evidence type="ECO:0000256" key="4">
    <source>
        <dbReference type="SAM" id="MobiDB-lite"/>
    </source>
</evidence>
<keyword evidence="1 5" id="KW-0732">Signal</keyword>
<dbReference type="GO" id="GO:0016787">
    <property type="term" value="F:hydrolase activity"/>
    <property type="evidence" value="ECO:0007669"/>
    <property type="project" value="UniProtKB-KW"/>
</dbReference>
<evidence type="ECO:0000256" key="5">
    <source>
        <dbReference type="SAM" id="SignalP"/>
    </source>
</evidence>
<name>A0A1Y2CC33_9FUNG</name>
<dbReference type="InterPro" id="IPR009034">
    <property type="entry name" value="Dockerin_dom_fun_sf"/>
</dbReference>
<reference evidence="7 8" key="1">
    <citation type="submission" date="2016-08" db="EMBL/GenBank/DDBJ databases">
        <title>A Parts List for Fungal Cellulosomes Revealed by Comparative Genomics.</title>
        <authorList>
            <consortium name="DOE Joint Genome Institute"/>
            <person name="Haitjema C.H."/>
            <person name="Gilmore S.P."/>
            <person name="Henske J.K."/>
            <person name="Solomon K.V."/>
            <person name="De Groot R."/>
            <person name="Kuo A."/>
            <person name="Mondo S.J."/>
            <person name="Salamov A.A."/>
            <person name="Labutti K."/>
            <person name="Zhao Z."/>
            <person name="Chiniquy J."/>
            <person name="Barry K."/>
            <person name="Brewer H.M."/>
            <person name="Purvine S.O."/>
            <person name="Wright A.T."/>
            <person name="Boxma B."/>
            <person name="Van Alen T."/>
            <person name="Hackstein J.H."/>
            <person name="Baker S.E."/>
            <person name="Grigoriev I.V."/>
            <person name="O'Malley M.A."/>
        </authorList>
    </citation>
    <scope>NUCLEOTIDE SEQUENCE [LARGE SCALE GENOMIC DNA]</scope>
    <source>
        <strain evidence="7 8">G1</strain>
    </source>
</reference>
<dbReference type="PROSITE" id="PS51763">
    <property type="entry name" value="CBM10"/>
    <property type="match status" value="2"/>
</dbReference>
<protein>
    <recommendedName>
        <fullName evidence="6">CBM10 domain-containing protein</fullName>
    </recommendedName>
</protein>
<dbReference type="SUPFAM" id="SSF64571">
    <property type="entry name" value="Cellulose docking domain, dockering"/>
    <property type="match status" value="2"/>
</dbReference>
<feature type="compositionally biased region" description="Low complexity" evidence="4">
    <location>
        <begin position="578"/>
        <end position="594"/>
    </location>
</feature>
<feature type="compositionally biased region" description="Gly residues" evidence="4">
    <location>
        <begin position="90"/>
        <end position="103"/>
    </location>
</feature>
<dbReference type="Proteomes" id="UP000193920">
    <property type="component" value="Unassembled WGS sequence"/>
</dbReference>
<dbReference type="OrthoDB" id="2135031at2759"/>
<sequence length="683" mass="76936">MKITSLVTALLFASFTSAHTDFIPDGNRAELFEIMDHEVPDFRITLPQSEFEQMKREMNSGGGFFKRQWDWGGNNQWGGNNGGNNNPWGGNNGGNNQWGGNNGGNNNPWGGNNGGNNQWGGNNGGFGQGGFGGGGFGGGFGGGGFGFGQKENFKSKNATMIVNINGGKKSFDKVTFSIGGSSSRTYSRQAFNLKIRGKNDLYGRKQFRIRSDAREATYLRSKLACDMHNRLGIPSIAANYISLYVNEEYWGFYVLMDSPKPSWAELEYGDKDTTHIYKCKSGGINLQYSNSATQCENENEDVTDHSDWTSFLSTLDRTNSIREAESFFDVDQFLYEMAYEYLSGSWDHFLNTGHNFAMYKMPQSYGGKWTMIEYDFDADFGQDVCAIEFAGSIKNDKDYPSWSFDDWSTKKNHVLDTFIKKDRTRFNQIMKRFVEEAFNPDLLFPRIDELKDFIRSYVKKDKTPGANGKKPGMLNERANNDYTMAQWEANSEFTNIGVSSSSSGYGLKFWILLRYRKVCTDFKLNCNPEYMDLNYYYDIDRAVEGHINTQFNLFNFGQQQPDNSPKTTQSQPPKPKTTRTTSRRTTTTTRRPVPTTSNECVVASLGYACCSPGNTVVYYQDENGDWGVENDDWCGITRAEAPACWSDKLGYPCCSGCTENVYEDNDGKWGVENGDWCGIPINC</sequence>
<feature type="compositionally biased region" description="Gly residues" evidence="4">
    <location>
        <begin position="111"/>
        <end position="128"/>
    </location>
</feature>
<evidence type="ECO:0000256" key="3">
    <source>
        <dbReference type="ARBA" id="ARBA00022801"/>
    </source>
</evidence>
<evidence type="ECO:0000259" key="6">
    <source>
        <dbReference type="PROSITE" id="PS51763"/>
    </source>
</evidence>
<keyword evidence="3" id="KW-0378">Hydrolase</keyword>
<dbReference type="AlphaFoldDB" id="A0A1Y2CC33"/>
<dbReference type="InterPro" id="IPR014867">
    <property type="entry name" value="Spore_coat_CotH_CotH2/3/7"/>
</dbReference>
<feature type="region of interest" description="Disordered" evidence="4">
    <location>
        <begin position="74"/>
        <end position="128"/>
    </location>
</feature>
<proteinExistence type="predicted"/>
<dbReference type="STRING" id="1754190.A0A1Y2CC33"/>
<evidence type="ECO:0000313" key="8">
    <source>
        <dbReference type="Proteomes" id="UP000193920"/>
    </source>
</evidence>
<organism evidence="7 8">
    <name type="scientific">Neocallimastix californiae</name>
    <dbReference type="NCBI Taxonomy" id="1754190"/>
    <lineage>
        <taxon>Eukaryota</taxon>
        <taxon>Fungi</taxon>
        <taxon>Fungi incertae sedis</taxon>
        <taxon>Chytridiomycota</taxon>
        <taxon>Chytridiomycota incertae sedis</taxon>
        <taxon>Neocallimastigomycetes</taxon>
        <taxon>Neocallimastigales</taxon>
        <taxon>Neocallimastigaceae</taxon>
        <taxon>Neocallimastix</taxon>
    </lineage>
</organism>
<keyword evidence="2" id="KW-0677">Repeat</keyword>
<feature type="domain" description="CBM10" evidence="6">
    <location>
        <begin position="599"/>
        <end position="637"/>
    </location>
</feature>
<dbReference type="PANTHER" id="PTHR40050">
    <property type="entry name" value="INNER SPORE COAT PROTEIN H"/>
    <property type="match status" value="1"/>
</dbReference>
<evidence type="ECO:0000256" key="2">
    <source>
        <dbReference type="ARBA" id="ARBA00022737"/>
    </source>
</evidence>
<dbReference type="PANTHER" id="PTHR40050:SF1">
    <property type="entry name" value="INNER SPORE COAT PROTEIN H"/>
    <property type="match status" value="1"/>
</dbReference>
<feature type="chain" id="PRO_5012395323" description="CBM10 domain-containing protein" evidence="5">
    <location>
        <begin position="19"/>
        <end position="683"/>
    </location>
</feature>
<feature type="domain" description="CBM10" evidence="6">
    <location>
        <begin position="643"/>
        <end position="680"/>
    </location>
</feature>
<dbReference type="InterPro" id="IPR002883">
    <property type="entry name" value="CBM10/Dockerin_dom"/>
</dbReference>
<feature type="region of interest" description="Disordered" evidence="4">
    <location>
        <begin position="557"/>
        <end position="594"/>
    </location>
</feature>
<evidence type="ECO:0000313" key="7">
    <source>
        <dbReference type="EMBL" id="ORY44611.1"/>
    </source>
</evidence>
<keyword evidence="8" id="KW-1185">Reference proteome</keyword>
<evidence type="ECO:0000256" key="1">
    <source>
        <dbReference type="ARBA" id="ARBA00022729"/>
    </source>
</evidence>